<comment type="caution">
    <text evidence="2">The sequence shown here is derived from an EMBL/GenBank/DDBJ whole genome shotgun (WGS) entry which is preliminary data.</text>
</comment>
<accession>A0A833N5G4</accession>
<dbReference type="Proteomes" id="UP000442694">
    <property type="component" value="Unassembled WGS sequence"/>
</dbReference>
<dbReference type="InterPro" id="IPR018681">
    <property type="entry name" value="DUF2165_transmembrane"/>
</dbReference>
<sequence>MNYFYYFKFCVYFGISCWIFIIFLNNLKDKSTNYNILFNMFSMSEIKNDRSISQALTKRSIHSKSFAKRALLLITLYQFLTSIFMLTSALFFLFSISISNEYILLAIKSMNISLLLFTSMWIFFICGGLYFGYWIKTPQYQQMHFNLLKVSILIFLLINYN</sequence>
<dbReference type="Pfam" id="PF09933">
    <property type="entry name" value="DUF2165"/>
    <property type="match status" value="1"/>
</dbReference>
<dbReference type="AlphaFoldDB" id="A0A833N5G4"/>
<feature type="transmembrane region" description="Helical" evidence="1">
    <location>
        <begin position="70"/>
        <end position="98"/>
    </location>
</feature>
<evidence type="ECO:0000313" key="3">
    <source>
        <dbReference type="Proteomes" id="UP000442694"/>
    </source>
</evidence>
<keyword evidence="3" id="KW-1185">Reference proteome</keyword>
<name>A0A833N5G4_9BACT</name>
<keyword evidence="1" id="KW-0812">Transmembrane</keyword>
<evidence type="ECO:0000313" key="2">
    <source>
        <dbReference type="EMBL" id="KAB8030727.1"/>
    </source>
</evidence>
<keyword evidence="1" id="KW-0472">Membrane</keyword>
<evidence type="ECO:0000256" key="1">
    <source>
        <dbReference type="SAM" id="Phobius"/>
    </source>
</evidence>
<feature type="transmembrane region" description="Helical" evidence="1">
    <location>
        <begin position="110"/>
        <end position="131"/>
    </location>
</feature>
<feature type="transmembrane region" description="Helical" evidence="1">
    <location>
        <begin position="6"/>
        <end position="24"/>
    </location>
</feature>
<reference evidence="2 3" key="1">
    <citation type="submission" date="2019-10" db="EMBL/GenBank/DDBJ databases">
        <title>New genus of Silvanigrellaceae.</title>
        <authorList>
            <person name="Pitt A."/>
            <person name="Hahn M.W."/>
        </authorList>
    </citation>
    <scope>NUCLEOTIDE SEQUENCE [LARGE SCALE GENOMIC DNA]</scope>
    <source>
        <strain evidence="2 3">33A1-SZDP</strain>
    </source>
</reference>
<keyword evidence="1" id="KW-1133">Transmembrane helix</keyword>
<dbReference type="RefSeq" id="WP_152212655.1">
    <property type="nucleotide sequence ID" value="NZ_WFLN01000006.1"/>
</dbReference>
<organism evidence="2 3">
    <name type="scientific">Fluviispira multicolorata</name>
    <dbReference type="NCBI Taxonomy" id="2654512"/>
    <lineage>
        <taxon>Bacteria</taxon>
        <taxon>Pseudomonadati</taxon>
        <taxon>Bdellovibrionota</taxon>
        <taxon>Oligoflexia</taxon>
        <taxon>Silvanigrellales</taxon>
        <taxon>Silvanigrellaceae</taxon>
        <taxon>Fluviispira</taxon>
    </lineage>
</organism>
<gene>
    <name evidence="2" type="ORF">GCL57_07065</name>
</gene>
<proteinExistence type="predicted"/>
<protein>
    <submittedName>
        <fullName evidence="2">DUF2165 family protein</fullName>
    </submittedName>
</protein>
<dbReference type="EMBL" id="WFLN01000006">
    <property type="protein sequence ID" value="KAB8030727.1"/>
    <property type="molecule type" value="Genomic_DNA"/>
</dbReference>